<accession>A0A3B1AQ38</accession>
<dbReference type="Pfam" id="PF05359">
    <property type="entry name" value="DUF748"/>
    <property type="match status" value="1"/>
</dbReference>
<organism evidence="2">
    <name type="scientific">hydrothermal vent metagenome</name>
    <dbReference type="NCBI Taxonomy" id="652676"/>
    <lineage>
        <taxon>unclassified sequences</taxon>
        <taxon>metagenomes</taxon>
        <taxon>ecological metagenomes</taxon>
    </lineage>
</organism>
<feature type="non-terminal residue" evidence="2">
    <location>
        <position position="393"/>
    </location>
</feature>
<name>A0A3B1AQ38_9ZZZZ</name>
<keyword evidence="1" id="KW-0472">Membrane</keyword>
<dbReference type="GO" id="GO:0005886">
    <property type="term" value="C:plasma membrane"/>
    <property type="evidence" value="ECO:0007669"/>
    <property type="project" value="TreeGrafter"/>
</dbReference>
<protein>
    <recommendedName>
        <fullName evidence="3">AsmA domain-containing protein</fullName>
    </recommendedName>
</protein>
<gene>
    <name evidence="2" type="ORF">MNBD_GAMMA20-454</name>
</gene>
<dbReference type="GO" id="GO:0090313">
    <property type="term" value="P:regulation of protein targeting to membrane"/>
    <property type="evidence" value="ECO:0007669"/>
    <property type="project" value="TreeGrafter"/>
</dbReference>
<dbReference type="InterPro" id="IPR008023">
    <property type="entry name" value="DUF748"/>
</dbReference>
<evidence type="ECO:0008006" key="3">
    <source>
        <dbReference type="Google" id="ProtNLM"/>
    </source>
</evidence>
<feature type="transmembrane region" description="Helical" evidence="1">
    <location>
        <begin position="17"/>
        <end position="39"/>
    </location>
</feature>
<dbReference type="PANTHER" id="PTHR30441:SF8">
    <property type="entry name" value="DUF748 DOMAIN-CONTAINING PROTEIN"/>
    <property type="match status" value="1"/>
</dbReference>
<keyword evidence="1" id="KW-0812">Transmembrane</keyword>
<dbReference type="EMBL" id="UOFU01000198">
    <property type="protein sequence ID" value="VAX00360.1"/>
    <property type="molecule type" value="Genomic_DNA"/>
</dbReference>
<dbReference type="InterPro" id="IPR052894">
    <property type="entry name" value="AsmA-related"/>
</dbReference>
<keyword evidence="1" id="KW-1133">Transmembrane helix</keyword>
<reference evidence="2" key="1">
    <citation type="submission" date="2018-06" db="EMBL/GenBank/DDBJ databases">
        <authorList>
            <person name="Zhirakovskaya E."/>
        </authorList>
    </citation>
    <scope>NUCLEOTIDE SEQUENCE</scope>
</reference>
<dbReference type="AlphaFoldDB" id="A0A3B1AQ38"/>
<evidence type="ECO:0000256" key="1">
    <source>
        <dbReference type="SAM" id="Phobius"/>
    </source>
</evidence>
<dbReference type="PANTHER" id="PTHR30441">
    <property type="entry name" value="DUF748 DOMAIN-CONTAINING PROTEIN"/>
    <property type="match status" value="1"/>
</dbReference>
<proteinExistence type="predicted"/>
<sequence>MNDTVPDTKPGGKRRRWIIITTAFVLVVISVLVLLPMGLQVGLRQWLLENGGDRVQVADVDLNLFTGTLQLEGVSIDVDEHNTLNAAQVRLKLAWLPLLQRRIVIEALAVAGINMEIQQSEDGQLRTGGILIPSGESAETLQENTHETKTFDWEVGIDSLTFSDIDLHYSDAKLEMDTRIVQFSLRDLAAWRPDQDAQISLQATVNGAALDYTGSIALFADSLRVNGHLSLLGLPLANFQQLTGIADELAGSLTLETAISLDLSVTDMNLQLKTDTLRLDQLRLITPQIHLQQESLRWAGNVELKQTGGTSQQAVLHVSGSGDITGEQLDTTLPQPPLNITQQDLQLGIQFTFESDSSSDDPRISVQLENLQTNELHARSDDFSLAGMGSFSL</sequence>
<evidence type="ECO:0000313" key="2">
    <source>
        <dbReference type="EMBL" id="VAX00360.1"/>
    </source>
</evidence>